<dbReference type="Proteomes" id="UP001595715">
    <property type="component" value="Unassembled WGS sequence"/>
</dbReference>
<dbReference type="Pfam" id="PF00528">
    <property type="entry name" value="BPD_transp_1"/>
    <property type="match status" value="1"/>
</dbReference>
<dbReference type="SUPFAM" id="SSF161098">
    <property type="entry name" value="MetI-like"/>
    <property type="match status" value="1"/>
</dbReference>
<evidence type="ECO:0000256" key="3">
    <source>
        <dbReference type="ARBA" id="ARBA00022475"/>
    </source>
</evidence>
<name>A0ABV8JZ00_9BACL</name>
<dbReference type="RefSeq" id="WP_377717693.1">
    <property type="nucleotide sequence ID" value="NZ_JBHSAM010000014.1"/>
</dbReference>
<proteinExistence type="inferred from homology"/>
<protein>
    <submittedName>
        <fullName evidence="9">Carbohydrate ABC transporter permease</fullName>
    </submittedName>
</protein>
<evidence type="ECO:0000256" key="5">
    <source>
        <dbReference type="ARBA" id="ARBA00022989"/>
    </source>
</evidence>
<evidence type="ECO:0000256" key="1">
    <source>
        <dbReference type="ARBA" id="ARBA00004651"/>
    </source>
</evidence>
<feature type="domain" description="ABC transmembrane type-1" evidence="8">
    <location>
        <begin position="77"/>
        <end position="282"/>
    </location>
</feature>
<dbReference type="Gene3D" id="1.10.3720.10">
    <property type="entry name" value="MetI-like"/>
    <property type="match status" value="1"/>
</dbReference>
<evidence type="ECO:0000256" key="6">
    <source>
        <dbReference type="ARBA" id="ARBA00023136"/>
    </source>
</evidence>
<evidence type="ECO:0000313" key="10">
    <source>
        <dbReference type="Proteomes" id="UP001595715"/>
    </source>
</evidence>
<dbReference type="EMBL" id="JBHSAM010000014">
    <property type="protein sequence ID" value="MFC4099001.1"/>
    <property type="molecule type" value="Genomic_DNA"/>
</dbReference>
<dbReference type="PROSITE" id="PS50928">
    <property type="entry name" value="ABC_TM1"/>
    <property type="match status" value="1"/>
</dbReference>
<dbReference type="InterPro" id="IPR000515">
    <property type="entry name" value="MetI-like"/>
</dbReference>
<gene>
    <name evidence="9" type="ORF">ACFOZ8_04950</name>
</gene>
<evidence type="ECO:0000256" key="2">
    <source>
        <dbReference type="ARBA" id="ARBA00022448"/>
    </source>
</evidence>
<reference evidence="10" key="1">
    <citation type="journal article" date="2019" name="Int. J. Syst. Evol. Microbiol.">
        <title>The Global Catalogue of Microorganisms (GCM) 10K type strain sequencing project: providing services to taxonomists for standard genome sequencing and annotation.</title>
        <authorList>
            <consortium name="The Broad Institute Genomics Platform"/>
            <consortium name="The Broad Institute Genome Sequencing Center for Infectious Disease"/>
            <person name="Wu L."/>
            <person name="Ma J."/>
        </authorList>
    </citation>
    <scope>NUCLEOTIDE SEQUENCE [LARGE SCALE GENOMIC DNA]</scope>
    <source>
        <strain evidence="10">IBRC-M 10987</strain>
    </source>
</reference>
<keyword evidence="5 7" id="KW-1133">Transmembrane helix</keyword>
<keyword evidence="6 7" id="KW-0472">Membrane</keyword>
<dbReference type="InterPro" id="IPR035906">
    <property type="entry name" value="MetI-like_sf"/>
</dbReference>
<evidence type="ECO:0000256" key="7">
    <source>
        <dbReference type="RuleBase" id="RU363032"/>
    </source>
</evidence>
<organism evidence="9 10">
    <name type="scientific">Paenibacillus xanthanilyticus</name>
    <dbReference type="NCBI Taxonomy" id="1783531"/>
    <lineage>
        <taxon>Bacteria</taxon>
        <taxon>Bacillati</taxon>
        <taxon>Bacillota</taxon>
        <taxon>Bacilli</taxon>
        <taxon>Bacillales</taxon>
        <taxon>Paenibacillaceae</taxon>
        <taxon>Paenibacillus</taxon>
    </lineage>
</organism>
<keyword evidence="3" id="KW-1003">Cell membrane</keyword>
<sequence>MKLAKRAAWPDVVFSGLNYVVLLGFGLLTLYPFVNLLAISLNDGLDSLRGGIYLIPRQFTLYNYVSIFQNDGLLKAAGMSVARTLLGTLLGVLGTAMVAYSLSRRDFVLRKPLNVIIVFTMFVNAGLLPFYLLIRDLGLMNQFWVYILPGLISAYNVIIIRSYFESLPDGIVESARMDGASEFQTLFRIVLPVSMPVVATVSLFIAVGHWNAWFDNYLYTSSNENLDVLQFELMKILQTTQGQVVNGNNGAAAAVKGMDPDATRAAMTMIVSLPILCVYPFLQKYFVKGIMVASMKE</sequence>
<evidence type="ECO:0000259" key="8">
    <source>
        <dbReference type="PROSITE" id="PS50928"/>
    </source>
</evidence>
<dbReference type="PANTHER" id="PTHR43744">
    <property type="entry name" value="ABC TRANSPORTER PERMEASE PROTEIN MG189-RELATED-RELATED"/>
    <property type="match status" value="1"/>
</dbReference>
<keyword evidence="4 7" id="KW-0812">Transmembrane</keyword>
<comment type="similarity">
    <text evidence="7">Belongs to the binding-protein-dependent transport system permease family.</text>
</comment>
<comment type="subcellular location">
    <subcellularLocation>
        <location evidence="1 7">Cell membrane</location>
        <topology evidence="1 7">Multi-pass membrane protein</topology>
    </subcellularLocation>
</comment>
<feature type="transmembrane region" description="Helical" evidence="7">
    <location>
        <begin position="265"/>
        <end position="282"/>
    </location>
</feature>
<feature type="transmembrane region" description="Helical" evidence="7">
    <location>
        <begin position="143"/>
        <end position="164"/>
    </location>
</feature>
<evidence type="ECO:0000256" key="4">
    <source>
        <dbReference type="ARBA" id="ARBA00022692"/>
    </source>
</evidence>
<feature type="transmembrane region" description="Helical" evidence="7">
    <location>
        <begin position="112"/>
        <end position="131"/>
    </location>
</feature>
<dbReference type="CDD" id="cd06261">
    <property type="entry name" value="TM_PBP2"/>
    <property type="match status" value="1"/>
</dbReference>
<comment type="caution">
    <text evidence="9">The sequence shown here is derived from an EMBL/GenBank/DDBJ whole genome shotgun (WGS) entry which is preliminary data.</text>
</comment>
<keyword evidence="10" id="KW-1185">Reference proteome</keyword>
<feature type="transmembrane region" description="Helical" evidence="7">
    <location>
        <begin position="185"/>
        <end position="210"/>
    </location>
</feature>
<feature type="transmembrane region" description="Helical" evidence="7">
    <location>
        <begin position="12"/>
        <end position="34"/>
    </location>
</feature>
<feature type="transmembrane region" description="Helical" evidence="7">
    <location>
        <begin position="81"/>
        <end position="100"/>
    </location>
</feature>
<evidence type="ECO:0000313" key="9">
    <source>
        <dbReference type="EMBL" id="MFC4099001.1"/>
    </source>
</evidence>
<dbReference type="PANTHER" id="PTHR43744:SF9">
    <property type="entry name" value="POLYGALACTURONAN_RHAMNOGALACTURONAN TRANSPORT SYSTEM PERMEASE PROTEIN YTCP"/>
    <property type="match status" value="1"/>
</dbReference>
<keyword evidence="2 7" id="KW-0813">Transport</keyword>
<accession>A0ABV8JZ00</accession>